<dbReference type="eggNOG" id="COG0420">
    <property type="taxonomic scope" value="Bacteria"/>
</dbReference>
<dbReference type="KEGG" id="lip:LI0585"/>
<dbReference type="Pfam" id="PF00149">
    <property type="entry name" value="Metallophos"/>
    <property type="match status" value="1"/>
</dbReference>
<dbReference type="InterPro" id="IPR029052">
    <property type="entry name" value="Metallo-depent_PP-like"/>
</dbReference>
<evidence type="ECO:0000256" key="1">
    <source>
        <dbReference type="ARBA" id="ARBA00022801"/>
    </source>
</evidence>
<dbReference type="HOGENOM" id="CLU_026621_4_0_7"/>
<sequence>MQNYPLCFIHASDLHLDTVFSGLSKDIPSNLATILHNSTFVAFNRLIQLCITHRPDFLLLSGDIYNEEDYSIRAILTLRDGCYTLEKEGIQVFIVHGNHDPYSSRMKSITWPKNVTIFDTEVTNVPYTAKDGTLLARIYGISHASNKESKNLALQFHRTEDTCLHIAMLHCTVGSPQHYDRYAPCSTKNLIDAGMDYWALGHVHEYQEISQDPLIVYPGCTQGLHIHEQGEKGCVLVTTKQQGSKLTLYKKFYTLGPVLWHTLTIQLGDTNQPTLQEDISNTLSLDYIEDTFHNALNELIATFTPGWQMLILRLSFTGCTSLDPLLRYGNNLNDLLERLRDVASSSQPVWIKDIQLLTTSPKYYHELLEREDLLGEVVRLSKSINELENIEQIHTTALAPLFSHHKLRKILNYPNQLEFKQLLTEAERLCVELLENN</sequence>
<reference evidence="3 4" key="1">
    <citation type="submission" date="2005-11" db="EMBL/GenBank/DDBJ databases">
        <title>The complete genome sequence of Lawsonia intracellularis: the causative agent of proliferative enteropathy.</title>
        <authorList>
            <person name="Kaur K."/>
            <person name="Zhang Q."/>
            <person name="Beckler D."/>
            <person name="Munir S."/>
            <person name="Li L."/>
            <person name="Kinsley K."/>
            <person name="Herron L."/>
            <person name="Peterson A."/>
            <person name="May B."/>
            <person name="Singh S."/>
            <person name="Gebhart C."/>
            <person name="Kapur V."/>
        </authorList>
    </citation>
    <scope>NUCLEOTIDE SEQUENCE [LARGE SCALE GENOMIC DNA]</scope>
    <source>
        <strain evidence="3 4">PHE/MN1-00</strain>
    </source>
</reference>
<evidence type="ECO:0000259" key="2">
    <source>
        <dbReference type="Pfam" id="PF00149"/>
    </source>
</evidence>
<dbReference type="Gene3D" id="3.60.21.10">
    <property type="match status" value="1"/>
</dbReference>
<evidence type="ECO:0000313" key="4">
    <source>
        <dbReference type="Proteomes" id="UP000002430"/>
    </source>
</evidence>
<protein>
    <submittedName>
        <fullName evidence="3">DNA repair exonuclease</fullName>
    </submittedName>
</protein>
<dbReference type="EMBL" id="AM180252">
    <property type="protein sequence ID" value="CAJ54639.1"/>
    <property type="molecule type" value="Genomic_DNA"/>
</dbReference>
<dbReference type="GO" id="GO:0004527">
    <property type="term" value="F:exonuclease activity"/>
    <property type="evidence" value="ECO:0007669"/>
    <property type="project" value="UniProtKB-KW"/>
</dbReference>
<keyword evidence="4" id="KW-1185">Reference proteome</keyword>
<dbReference type="InterPro" id="IPR041796">
    <property type="entry name" value="Mre11_N"/>
</dbReference>
<name>Q1MQT8_LAWIP</name>
<dbReference type="InterPro" id="IPR004843">
    <property type="entry name" value="Calcineurin-like_PHP"/>
</dbReference>
<dbReference type="OrthoDB" id="9773856at2"/>
<gene>
    <name evidence="3" type="ordered locus">LI0585</name>
</gene>
<evidence type="ECO:0000313" key="3">
    <source>
        <dbReference type="EMBL" id="CAJ54639.1"/>
    </source>
</evidence>
<keyword evidence="3" id="KW-0540">Nuclease</keyword>
<dbReference type="CDD" id="cd00840">
    <property type="entry name" value="MPP_Mre11_N"/>
    <property type="match status" value="1"/>
</dbReference>
<dbReference type="PANTHER" id="PTHR30337">
    <property type="entry name" value="COMPONENT OF ATP-DEPENDENT DSDNA EXONUCLEASE"/>
    <property type="match status" value="1"/>
</dbReference>
<keyword evidence="1" id="KW-0378">Hydrolase</keyword>
<dbReference type="AlphaFoldDB" id="Q1MQT8"/>
<proteinExistence type="predicted"/>
<dbReference type="InterPro" id="IPR050535">
    <property type="entry name" value="DNA_Repair-Maintenance_Comp"/>
</dbReference>
<dbReference type="InterPro" id="IPR014576">
    <property type="entry name" value="Pesterase_YhaO"/>
</dbReference>
<keyword evidence="3" id="KW-0269">Exonuclease</keyword>
<dbReference type="PIRSF" id="PIRSF033091">
    <property type="entry name" value="Pesterase_YhaO"/>
    <property type="match status" value="1"/>
</dbReference>
<dbReference type="STRING" id="363253.LI0585"/>
<organism evidence="3 4">
    <name type="scientific">Lawsonia intracellularis (strain PHE/MN1-00)</name>
    <dbReference type="NCBI Taxonomy" id="363253"/>
    <lineage>
        <taxon>Bacteria</taxon>
        <taxon>Pseudomonadati</taxon>
        <taxon>Thermodesulfobacteriota</taxon>
        <taxon>Desulfovibrionia</taxon>
        <taxon>Desulfovibrionales</taxon>
        <taxon>Desulfovibrionaceae</taxon>
        <taxon>Lawsonia</taxon>
    </lineage>
</organism>
<dbReference type="Proteomes" id="UP000002430">
    <property type="component" value="Chromosome"/>
</dbReference>
<accession>Q1MQT8</accession>
<dbReference type="SUPFAM" id="SSF56300">
    <property type="entry name" value="Metallo-dependent phosphatases"/>
    <property type="match status" value="1"/>
</dbReference>
<dbReference type="PANTHER" id="PTHR30337:SF7">
    <property type="entry name" value="PHOSPHOESTERASE"/>
    <property type="match status" value="1"/>
</dbReference>
<dbReference type="RefSeq" id="WP_011526668.1">
    <property type="nucleotide sequence ID" value="NC_008011.1"/>
</dbReference>
<feature type="domain" description="Calcineurin-like phosphoesterase" evidence="2">
    <location>
        <begin position="8"/>
        <end position="206"/>
    </location>
</feature>